<dbReference type="AlphaFoldDB" id="A0A917ZZH6"/>
<dbReference type="RefSeq" id="WP_189136835.1">
    <property type="nucleotide sequence ID" value="NZ_BMNK01000001.1"/>
</dbReference>
<dbReference type="Pfam" id="PF14435">
    <property type="entry name" value="SUKH-4"/>
    <property type="match status" value="1"/>
</dbReference>
<dbReference type="Proteomes" id="UP000660745">
    <property type="component" value="Unassembled WGS sequence"/>
</dbReference>
<keyword evidence="2" id="KW-1185">Reference proteome</keyword>
<dbReference type="InterPro" id="IPR025851">
    <property type="entry name" value="SUKH-4"/>
</dbReference>
<protein>
    <submittedName>
        <fullName evidence="1">Uncharacterized protein</fullName>
    </submittedName>
</protein>
<sequence>MVTHEELVEAFGDDGLLLMDPARLHGTGVSAADTHLLCQVGLPVRVDPAFTTLVTGEPAVGSLVEFRAGAVLVLGGTPGDAGMRYFLDPRSGAVGLLTFDDEPHAEQVNSSLGHFVEFLLRLGSATVEELKALDPGAFGDAEAWWPMVLVRRITERRADRDRFERALGRLADEGWQIVDAERFAADTGTSGLLSPAVGDHFTPDGALVKDVALAWRGGLSSRIQSLFAWEGLVLSVPGQAERRADHDALLEMDADELSEQADAAMDALFAAVHGLAKAEEGVVTCLATDRASDLCRIVGVFGRLVARGYVAEPDLWPTSSGGWQTVHDLTPAGEPPRALFWTTQAHTSCFDARGDLVDDLALEWAGDRDLIAAILAETGLVVRVPETADSAFLLRPAGRAGLT</sequence>
<proteinExistence type="predicted"/>
<reference evidence="1" key="2">
    <citation type="submission" date="2020-09" db="EMBL/GenBank/DDBJ databases">
        <authorList>
            <person name="Sun Q."/>
            <person name="Zhou Y."/>
        </authorList>
    </citation>
    <scope>NUCLEOTIDE SEQUENCE</scope>
    <source>
        <strain evidence="1">CGMCC 4.7430</strain>
    </source>
</reference>
<evidence type="ECO:0000313" key="1">
    <source>
        <dbReference type="EMBL" id="GGP01601.1"/>
    </source>
</evidence>
<reference evidence="1" key="1">
    <citation type="journal article" date="2014" name="Int. J. Syst. Evol. Microbiol.">
        <title>Complete genome sequence of Corynebacterium casei LMG S-19264T (=DSM 44701T), isolated from a smear-ripened cheese.</title>
        <authorList>
            <consortium name="US DOE Joint Genome Institute (JGI-PGF)"/>
            <person name="Walter F."/>
            <person name="Albersmeier A."/>
            <person name="Kalinowski J."/>
            <person name="Ruckert C."/>
        </authorList>
    </citation>
    <scope>NUCLEOTIDE SEQUENCE</scope>
    <source>
        <strain evidence="1">CGMCC 4.7430</strain>
    </source>
</reference>
<evidence type="ECO:0000313" key="2">
    <source>
        <dbReference type="Proteomes" id="UP000660745"/>
    </source>
</evidence>
<accession>A0A917ZZH6</accession>
<comment type="caution">
    <text evidence="1">The sequence shown here is derived from an EMBL/GenBank/DDBJ whole genome shotgun (WGS) entry which is preliminary data.</text>
</comment>
<dbReference type="EMBL" id="BMNK01000001">
    <property type="protein sequence ID" value="GGP01601.1"/>
    <property type="molecule type" value="Genomic_DNA"/>
</dbReference>
<name>A0A917ZZH6_9ACTN</name>
<gene>
    <name evidence="1" type="ORF">GCM10012278_05490</name>
</gene>
<organism evidence="1 2">
    <name type="scientific">Nonomuraea glycinis</name>
    <dbReference type="NCBI Taxonomy" id="2047744"/>
    <lineage>
        <taxon>Bacteria</taxon>
        <taxon>Bacillati</taxon>
        <taxon>Actinomycetota</taxon>
        <taxon>Actinomycetes</taxon>
        <taxon>Streptosporangiales</taxon>
        <taxon>Streptosporangiaceae</taxon>
        <taxon>Nonomuraea</taxon>
    </lineage>
</organism>